<dbReference type="AlphaFoldDB" id="A0A3S4SDP4"/>
<keyword evidence="1" id="KW-0732">Signal</keyword>
<dbReference type="RefSeq" id="WP_179967141.1">
    <property type="nucleotide sequence ID" value="NZ_AP022604.1"/>
</dbReference>
<dbReference type="EMBL" id="LR134355">
    <property type="protein sequence ID" value="VEG50874.1"/>
    <property type="molecule type" value="Genomic_DNA"/>
</dbReference>
<proteinExistence type="predicted"/>
<reference evidence="2 3" key="1">
    <citation type="submission" date="2018-12" db="EMBL/GenBank/DDBJ databases">
        <authorList>
            <consortium name="Pathogen Informatics"/>
        </authorList>
    </citation>
    <scope>NUCLEOTIDE SEQUENCE [LARGE SCALE GENOMIC DNA]</scope>
    <source>
        <strain evidence="2 3">NCTC10485</strain>
    </source>
</reference>
<evidence type="ECO:0000313" key="2">
    <source>
        <dbReference type="EMBL" id="VEG50874.1"/>
    </source>
</evidence>
<evidence type="ECO:0000313" key="3">
    <source>
        <dbReference type="Proteomes" id="UP000282551"/>
    </source>
</evidence>
<accession>A0A3S4SDP4</accession>
<dbReference type="Proteomes" id="UP000282551">
    <property type="component" value="Chromosome"/>
</dbReference>
<keyword evidence="3" id="KW-1185">Reference proteome</keyword>
<name>A0A3S4SDP4_MYCCI</name>
<feature type="signal peptide" evidence="1">
    <location>
        <begin position="1"/>
        <end position="23"/>
    </location>
</feature>
<protein>
    <submittedName>
        <fullName evidence="2">Uncharacterized protein</fullName>
    </submittedName>
</protein>
<sequence length="162" mass="16547">MQFRFRTAIPATVIAVGLGPAFAAVAAADEAPAAPGGGPAVIACQQFAQALDYAATNYSDFADSVAFGDARLDFADPTVRSNNTVGRTALRQAAGVALDAAGTPGLQPQIADPMRSWSLHATKLLLLMGVRSGSERIDNAAAQVNTDTHDVQMACAQAGTSA</sequence>
<gene>
    <name evidence="2" type="ORF">NCTC10485_05194</name>
</gene>
<feature type="chain" id="PRO_5018781118" evidence="1">
    <location>
        <begin position="24"/>
        <end position="162"/>
    </location>
</feature>
<evidence type="ECO:0000256" key="1">
    <source>
        <dbReference type="SAM" id="SignalP"/>
    </source>
</evidence>
<organism evidence="2 3">
    <name type="scientific">Mycolicibacterium chitae</name>
    <name type="common">Mycobacterium chitae</name>
    <dbReference type="NCBI Taxonomy" id="1792"/>
    <lineage>
        <taxon>Bacteria</taxon>
        <taxon>Bacillati</taxon>
        <taxon>Actinomycetota</taxon>
        <taxon>Actinomycetes</taxon>
        <taxon>Mycobacteriales</taxon>
        <taxon>Mycobacteriaceae</taxon>
        <taxon>Mycolicibacterium</taxon>
    </lineage>
</organism>